<feature type="transmembrane region" description="Helical" evidence="1">
    <location>
        <begin position="20"/>
        <end position="38"/>
    </location>
</feature>
<feature type="transmembrane region" description="Helical" evidence="1">
    <location>
        <begin position="381"/>
        <end position="408"/>
    </location>
</feature>
<keyword evidence="1" id="KW-0812">Transmembrane</keyword>
<accession>A0ABY6CSP6</accession>
<feature type="transmembrane region" description="Helical" evidence="1">
    <location>
        <begin position="141"/>
        <end position="162"/>
    </location>
</feature>
<keyword evidence="3" id="KW-1185">Reference proteome</keyword>
<feature type="transmembrane region" description="Helical" evidence="1">
    <location>
        <begin position="206"/>
        <end position="221"/>
    </location>
</feature>
<feature type="transmembrane region" description="Helical" evidence="1">
    <location>
        <begin position="72"/>
        <end position="93"/>
    </location>
</feature>
<dbReference type="Proteomes" id="UP001065174">
    <property type="component" value="Chromosome"/>
</dbReference>
<evidence type="ECO:0000313" key="3">
    <source>
        <dbReference type="Proteomes" id="UP001065174"/>
    </source>
</evidence>
<feature type="transmembrane region" description="Helical" evidence="1">
    <location>
        <begin position="227"/>
        <end position="257"/>
    </location>
</feature>
<proteinExistence type="predicted"/>
<reference evidence="2" key="1">
    <citation type="submission" date="2022-09" db="EMBL/GenBank/DDBJ databases">
        <title>Comparative genomics and taxonomic characterization of three novel marine species of genus Reichenbachiella exhibiting antioxidant and polysaccharide degradation activities.</title>
        <authorList>
            <person name="Muhammad N."/>
            <person name="Lee Y.-J."/>
            <person name="Ko J."/>
            <person name="Kim S.-G."/>
        </authorList>
    </citation>
    <scope>NUCLEOTIDE SEQUENCE</scope>
    <source>
        <strain evidence="2">BKB1-1</strain>
    </source>
</reference>
<dbReference type="RefSeq" id="WP_262310980.1">
    <property type="nucleotide sequence ID" value="NZ_CP106679.1"/>
</dbReference>
<dbReference type="EMBL" id="CP106679">
    <property type="protein sequence ID" value="UXP33551.1"/>
    <property type="molecule type" value="Genomic_DNA"/>
</dbReference>
<gene>
    <name evidence="2" type="ORF">N6H18_06235</name>
</gene>
<feature type="transmembrane region" description="Helical" evidence="1">
    <location>
        <begin position="269"/>
        <end position="287"/>
    </location>
</feature>
<evidence type="ECO:0000256" key="1">
    <source>
        <dbReference type="SAM" id="Phobius"/>
    </source>
</evidence>
<feature type="transmembrane region" description="Helical" evidence="1">
    <location>
        <begin position="113"/>
        <end position="134"/>
    </location>
</feature>
<name>A0ABY6CSP6_9BACT</name>
<protein>
    <recommendedName>
        <fullName evidence="4">O-antigen ligase like membrane protein</fullName>
    </recommendedName>
</protein>
<organism evidence="2 3">
    <name type="scientific">Reichenbachiella agarivorans</name>
    <dbReference type="NCBI Taxonomy" id="2979464"/>
    <lineage>
        <taxon>Bacteria</taxon>
        <taxon>Pseudomonadati</taxon>
        <taxon>Bacteroidota</taxon>
        <taxon>Cytophagia</taxon>
        <taxon>Cytophagales</taxon>
        <taxon>Reichenbachiellaceae</taxon>
        <taxon>Reichenbachiella</taxon>
    </lineage>
</organism>
<feature type="transmembrane region" description="Helical" evidence="1">
    <location>
        <begin position="44"/>
        <end position="60"/>
    </location>
</feature>
<evidence type="ECO:0008006" key="4">
    <source>
        <dbReference type="Google" id="ProtNLM"/>
    </source>
</evidence>
<evidence type="ECO:0000313" key="2">
    <source>
        <dbReference type="EMBL" id="UXP33551.1"/>
    </source>
</evidence>
<keyword evidence="1" id="KW-1133">Transmembrane helix</keyword>
<keyword evidence="1" id="KW-0472">Membrane</keyword>
<feature type="transmembrane region" description="Helical" evidence="1">
    <location>
        <begin position="348"/>
        <end position="369"/>
    </location>
</feature>
<sequence length="427" mass="49409">MSNFTSNFHPGSSKRLYNLVRIWFPFLFISSVVIFPSVKGTTPAYILSFISFPFALSSFYRLQYFLTFTKIFLLFFSYYLVGQIGVILFDVAPPRNLALINSNASNLFLETSHLTQSIYLLPGFFLFLFIRYYWEDRYFKYVNVGIALLCFYGMYEWVFYFLFHKNGDFLSNRLFGSDEDSIGSFFQTLSFSGVSVLRMKSLTGEPSMFAFTLLPFWAFYTKTKQSFMMYLTLACLVLSTSTSSILGFLIFFISNFSFQFKRTISIRKIAIYMFFLVAIIYVGYKAWEVLGTLYWFVFDKITLKHVSGVVRFSSVVNAINYWYELPFFSKCFGIGFGTIRTTDMTSTLLVNTGFLGLIMFVLLFSVPIIRMKGKSLEELGLKRALLIILIVSMISVPEFSYLSLWFFLGLAYPFNSETTDSSKIIKT</sequence>